<organism evidence="1 2">
    <name type="scientific">Halteria grandinella</name>
    <dbReference type="NCBI Taxonomy" id="5974"/>
    <lineage>
        <taxon>Eukaryota</taxon>
        <taxon>Sar</taxon>
        <taxon>Alveolata</taxon>
        <taxon>Ciliophora</taxon>
        <taxon>Intramacronucleata</taxon>
        <taxon>Spirotrichea</taxon>
        <taxon>Stichotrichia</taxon>
        <taxon>Sporadotrichida</taxon>
        <taxon>Halteriidae</taxon>
        <taxon>Halteria</taxon>
    </lineage>
</organism>
<reference evidence="1" key="1">
    <citation type="submission" date="2019-06" db="EMBL/GenBank/DDBJ databases">
        <authorList>
            <person name="Zheng W."/>
        </authorList>
    </citation>
    <scope>NUCLEOTIDE SEQUENCE</scope>
    <source>
        <strain evidence="1">QDHG01</strain>
    </source>
</reference>
<dbReference type="EMBL" id="RRYP01013791">
    <property type="protein sequence ID" value="TNV76327.1"/>
    <property type="molecule type" value="Genomic_DNA"/>
</dbReference>
<sequence length="197" mass="23114">MKRERLGTQRCRLGSERMRNQAGSLKRRPCSLKRRSPCSLLIKGSREQWQLQILCRLQEVLKGIIFLFCDLINIRLNFFLNTLRRWVITLPHYQFYSLLKCILGFIIPPRLAIMKKHIPPIAPTAPIQSCLDDEHYTVANYGIWRQIRQWAGLIIPTVFDQLNNCSALPITIILQILNSSAVLLRMRLFIFQLQRNQ</sequence>
<accession>A0A8J8NIX1</accession>
<dbReference type="AlphaFoldDB" id="A0A8J8NIX1"/>
<proteinExistence type="predicted"/>
<protein>
    <submittedName>
        <fullName evidence="1">Uncharacterized protein</fullName>
    </submittedName>
</protein>
<keyword evidence="2" id="KW-1185">Reference proteome</keyword>
<name>A0A8J8NIX1_HALGN</name>
<dbReference type="Proteomes" id="UP000785679">
    <property type="component" value="Unassembled WGS sequence"/>
</dbReference>
<gene>
    <name evidence="1" type="ORF">FGO68_gene1732</name>
</gene>
<evidence type="ECO:0000313" key="1">
    <source>
        <dbReference type="EMBL" id="TNV76327.1"/>
    </source>
</evidence>
<comment type="caution">
    <text evidence="1">The sequence shown here is derived from an EMBL/GenBank/DDBJ whole genome shotgun (WGS) entry which is preliminary data.</text>
</comment>
<evidence type="ECO:0000313" key="2">
    <source>
        <dbReference type="Proteomes" id="UP000785679"/>
    </source>
</evidence>